<comment type="caution">
    <text evidence="1">The sequence shown here is derived from an EMBL/GenBank/DDBJ whole genome shotgun (WGS) entry which is preliminary data.</text>
</comment>
<organism evidence="1 2">
    <name type="scientific">Streptomyces parvulus</name>
    <dbReference type="NCBI Taxonomy" id="146923"/>
    <lineage>
        <taxon>Bacteria</taxon>
        <taxon>Bacillati</taxon>
        <taxon>Actinomycetota</taxon>
        <taxon>Actinomycetes</taxon>
        <taxon>Kitasatosporales</taxon>
        <taxon>Streptomycetaceae</taxon>
        <taxon>Streptomyces</taxon>
    </lineage>
</organism>
<proteinExistence type="predicted"/>
<dbReference type="EMBL" id="QQBH01000005">
    <property type="protein sequence ID" value="RDD89118.1"/>
    <property type="molecule type" value="Genomic_DNA"/>
</dbReference>
<name>A0A369VAV9_9ACTN</name>
<evidence type="ECO:0000313" key="1">
    <source>
        <dbReference type="EMBL" id="RDD89118.1"/>
    </source>
</evidence>
<dbReference type="OrthoDB" id="4314727at2"/>
<dbReference type="Proteomes" id="UP000253742">
    <property type="component" value="Unassembled WGS sequence"/>
</dbReference>
<protein>
    <submittedName>
        <fullName evidence="1">Uncharacterized protein</fullName>
    </submittedName>
</protein>
<sequence>MSTAQQTEQSAGREGSHFFVLTLEKRDQPPLTAEGTCTPHPGSTRQTVYRMLYDAVTAKNPRMAGAVVTFFLVEPNRL</sequence>
<dbReference type="AlphaFoldDB" id="A0A369VAV9"/>
<gene>
    <name evidence="1" type="ORF">DVZ84_08920</name>
</gene>
<evidence type="ECO:0000313" key="2">
    <source>
        <dbReference type="Proteomes" id="UP000253742"/>
    </source>
</evidence>
<dbReference type="RefSeq" id="WP_114528256.1">
    <property type="nucleotide sequence ID" value="NZ_QQBH01000005.1"/>
</dbReference>
<accession>A0A369VAV9</accession>
<reference evidence="1 2" key="1">
    <citation type="submission" date="2018-07" db="EMBL/GenBank/DDBJ databases">
        <title>Genome guided investigation of antibiotics producing actinomycetales strain isolated from a Macau mangrove ecosystem.</title>
        <authorList>
            <person name="Hu D."/>
        </authorList>
    </citation>
    <scope>NUCLEOTIDE SEQUENCE [LARGE SCALE GENOMIC DNA]</scope>
    <source>
        <strain evidence="1 2">2297</strain>
    </source>
</reference>